<comment type="caution">
    <text evidence="2">The sequence shown here is derived from an EMBL/GenBank/DDBJ whole genome shotgun (WGS) entry which is preliminary data.</text>
</comment>
<dbReference type="InterPro" id="IPR032710">
    <property type="entry name" value="NTF2-like_dom_sf"/>
</dbReference>
<evidence type="ECO:0000313" key="2">
    <source>
        <dbReference type="EMBL" id="GLZ79628.1"/>
    </source>
</evidence>
<name>A0A9W6WB21_9ACTN</name>
<dbReference type="EMBL" id="BSTX01000003">
    <property type="protein sequence ID" value="GLZ79628.1"/>
    <property type="molecule type" value="Genomic_DNA"/>
</dbReference>
<dbReference type="SUPFAM" id="SSF54427">
    <property type="entry name" value="NTF2-like"/>
    <property type="match status" value="1"/>
</dbReference>
<organism evidence="2 3">
    <name type="scientific">Actinorhabdospora filicis</name>
    <dbReference type="NCBI Taxonomy" id="1785913"/>
    <lineage>
        <taxon>Bacteria</taxon>
        <taxon>Bacillati</taxon>
        <taxon>Actinomycetota</taxon>
        <taxon>Actinomycetes</taxon>
        <taxon>Micromonosporales</taxon>
        <taxon>Micromonosporaceae</taxon>
        <taxon>Actinorhabdospora</taxon>
    </lineage>
</organism>
<dbReference type="Gene3D" id="3.10.450.50">
    <property type="match status" value="1"/>
</dbReference>
<dbReference type="Pfam" id="PF12680">
    <property type="entry name" value="SnoaL_2"/>
    <property type="match status" value="1"/>
</dbReference>
<gene>
    <name evidence="2" type="ORF">Afil01_44350</name>
</gene>
<proteinExistence type="predicted"/>
<accession>A0A9W6WB21</accession>
<keyword evidence="3" id="KW-1185">Reference proteome</keyword>
<dbReference type="AlphaFoldDB" id="A0A9W6WB21"/>
<dbReference type="Proteomes" id="UP001165079">
    <property type="component" value="Unassembled WGS sequence"/>
</dbReference>
<evidence type="ECO:0000313" key="3">
    <source>
        <dbReference type="Proteomes" id="UP001165079"/>
    </source>
</evidence>
<sequence length="155" mass="17921">MYHAIVKRQYQRAWKSMNAHDYRAIIDQFAPRFRMTFIGDTTLGGTRTTRESMAAWFERLFRLFPDASFEMREVAVDGPPWRTRVAGLFTLRATVGGQPYENVFTQFVTLRYGKIAWYEVYEDSLRFARLCERIAPEIPEALAAPIVDEPVASGV</sequence>
<feature type="domain" description="SnoaL-like" evidence="1">
    <location>
        <begin position="12"/>
        <end position="116"/>
    </location>
</feature>
<evidence type="ECO:0000259" key="1">
    <source>
        <dbReference type="Pfam" id="PF12680"/>
    </source>
</evidence>
<dbReference type="InterPro" id="IPR037401">
    <property type="entry name" value="SnoaL-like"/>
</dbReference>
<reference evidence="2" key="1">
    <citation type="submission" date="2023-03" db="EMBL/GenBank/DDBJ databases">
        <title>Actinorhabdospora filicis NBRC 111898.</title>
        <authorList>
            <person name="Ichikawa N."/>
            <person name="Sato H."/>
            <person name="Tonouchi N."/>
        </authorList>
    </citation>
    <scope>NUCLEOTIDE SEQUENCE</scope>
    <source>
        <strain evidence="2">NBRC 111898</strain>
    </source>
</reference>
<protein>
    <recommendedName>
        <fullName evidence="1">SnoaL-like domain-containing protein</fullName>
    </recommendedName>
</protein>
<dbReference type="RefSeq" id="WP_285664772.1">
    <property type="nucleotide sequence ID" value="NZ_BSTX01000003.1"/>
</dbReference>